<dbReference type="GO" id="GO:0005524">
    <property type="term" value="F:ATP binding"/>
    <property type="evidence" value="ECO:0007669"/>
    <property type="project" value="UniProtKB-KW"/>
</dbReference>
<dbReference type="Gene3D" id="1.10.10.10">
    <property type="entry name" value="Winged helix-like DNA-binding domain superfamily/Winged helix DNA-binding domain"/>
    <property type="match status" value="1"/>
</dbReference>
<evidence type="ECO:0000256" key="1">
    <source>
        <dbReference type="ARBA" id="ARBA00008894"/>
    </source>
</evidence>
<evidence type="ECO:0000259" key="9">
    <source>
        <dbReference type="Pfam" id="PF23559"/>
    </source>
</evidence>
<gene>
    <name evidence="11" type="ORF">RHGRI_019425</name>
</gene>
<dbReference type="SUPFAM" id="SSF52058">
    <property type="entry name" value="L domain-like"/>
    <property type="match status" value="1"/>
</dbReference>
<dbReference type="Gene3D" id="1.10.8.430">
    <property type="entry name" value="Helical domain of apoptotic protease-activating factors"/>
    <property type="match status" value="1"/>
</dbReference>
<keyword evidence="6" id="KW-0067">ATP-binding</keyword>
<feature type="domain" description="R13L1/DRL21-like LRR repeat region" evidence="10">
    <location>
        <begin position="602"/>
        <end position="729"/>
    </location>
</feature>
<dbReference type="InterPro" id="IPR044974">
    <property type="entry name" value="Disease_R_plants"/>
</dbReference>
<evidence type="ECO:0000256" key="5">
    <source>
        <dbReference type="ARBA" id="ARBA00022821"/>
    </source>
</evidence>
<dbReference type="InterPro" id="IPR032675">
    <property type="entry name" value="LRR_dom_sf"/>
</dbReference>
<dbReference type="SUPFAM" id="SSF52540">
    <property type="entry name" value="P-loop containing nucleoside triphosphate hydrolases"/>
    <property type="match status" value="1"/>
</dbReference>
<evidence type="ECO:0000313" key="12">
    <source>
        <dbReference type="Proteomes" id="UP000823749"/>
    </source>
</evidence>
<dbReference type="PANTHER" id="PTHR23155:SF1241">
    <property type="entry name" value="DISEASE RESISTANCE RPP13-LIKE PROTEIN 1-RELATED"/>
    <property type="match status" value="1"/>
</dbReference>
<dbReference type="GO" id="GO:0043531">
    <property type="term" value="F:ADP binding"/>
    <property type="evidence" value="ECO:0007669"/>
    <property type="project" value="InterPro"/>
</dbReference>
<dbReference type="AlphaFoldDB" id="A0AAV6JCG0"/>
<dbReference type="Proteomes" id="UP000823749">
    <property type="component" value="Chromosome 7"/>
</dbReference>
<evidence type="ECO:0000259" key="10">
    <source>
        <dbReference type="Pfam" id="PF25019"/>
    </source>
</evidence>
<reference evidence="11" key="1">
    <citation type="submission" date="2020-08" db="EMBL/GenBank/DDBJ databases">
        <title>Plant Genome Project.</title>
        <authorList>
            <person name="Zhang R.-G."/>
        </authorList>
    </citation>
    <scope>NUCLEOTIDE SEQUENCE</scope>
    <source>
        <strain evidence="11">WSP0</strain>
        <tissue evidence="11">Leaf</tissue>
    </source>
</reference>
<name>A0AAV6JCG0_9ERIC</name>
<evidence type="ECO:0000256" key="3">
    <source>
        <dbReference type="ARBA" id="ARBA00022737"/>
    </source>
</evidence>
<feature type="domain" description="Disease resistance protein winged helix" evidence="9">
    <location>
        <begin position="334"/>
        <end position="403"/>
    </location>
</feature>
<dbReference type="Pfam" id="PF23559">
    <property type="entry name" value="WHD_DRP"/>
    <property type="match status" value="1"/>
</dbReference>
<dbReference type="InterPro" id="IPR041118">
    <property type="entry name" value="Rx_N"/>
</dbReference>
<organism evidence="11 12">
    <name type="scientific">Rhododendron griersonianum</name>
    <dbReference type="NCBI Taxonomy" id="479676"/>
    <lineage>
        <taxon>Eukaryota</taxon>
        <taxon>Viridiplantae</taxon>
        <taxon>Streptophyta</taxon>
        <taxon>Embryophyta</taxon>
        <taxon>Tracheophyta</taxon>
        <taxon>Spermatophyta</taxon>
        <taxon>Magnoliopsida</taxon>
        <taxon>eudicotyledons</taxon>
        <taxon>Gunneridae</taxon>
        <taxon>Pentapetalae</taxon>
        <taxon>asterids</taxon>
        <taxon>Ericales</taxon>
        <taxon>Ericaceae</taxon>
        <taxon>Ericoideae</taxon>
        <taxon>Rhodoreae</taxon>
        <taxon>Rhododendron</taxon>
    </lineage>
</organism>
<protein>
    <recommendedName>
        <fullName evidence="13">Disease resistance RPP13-like protein 1</fullName>
    </recommendedName>
</protein>
<evidence type="ECO:0000313" key="11">
    <source>
        <dbReference type="EMBL" id="KAG5538876.1"/>
    </source>
</evidence>
<keyword evidence="12" id="KW-1185">Reference proteome</keyword>
<dbReference type="InterPro" id="IPR042197">
    <property type="entry name" value="Apaf_helical"/>
</dbReference>
<keyword evidence="5" id="KW-0611">Plant defense</keyword>
<dbReference type="InterPro" id="IPR002182">
    <property type="entry name" value="NB-ARC"/>
</dbReference>
<dbReference type="FunFam" id="1.10.10.10:FF:000322">
    <property type="entry name" value="Probable disease resistance protein At1g63360"/>
    <property type="match status" value="1"/>
</dbReference>
<evidence type="ECO:0000259" key="7">
    <source>
        <dbReference type="Pfam" id="PF00931"/>
    </source>
</evidence>
<dbReference type="InterPro" id="IPR036388">
    <property type="entry name" value="WH-like_DNA-bd_sf"/>
</dbReference>
<feature type="domain" description="NB-ARC" evidence="7">
    <location>
        <begin position="188"/>
        <end position="250"/>
    </location>
</feature>
<dbReference type="GO" id="GO:0098542">
    <property type="term" value="P:defense response to other organism"/>
    <property type="evidence" value="ECO:0007669"/>
    <property type="project" value="TreeGrafter"/>
</dbReference>
<evidence type="ECO:0000256" key="2">
    <source>
        <dbReference type="ARBA" id="ARBA00022614"/>
    </source>
</evidence>
<proteinExistence type="inferred from homology"/>
<dbReference type="Pfam" id="PF18052">
    <property type="entry name" value="Rx_N"/>
    <property type="match status" value="1"/>
</dbReference>
<keyword evidence="2" id="KW-0433">Leucine-rich repeat</keyword>
<comment type="caution">
    <text evidence="11">The sequence shown here is derived from an EMBL/GenBank/DDBJ whole genome shotgun (WGS) entry which is preliminary data.</text>
</comment>
<dbReference type="PANTHER" id="PTHR23155">
    <property type="entry name" value="DISEASE RESISTANCE PROTEIN RP"/>
    <property type="match status" value="1"/>
</dbReference>
<dbReference type="Pfam" id="PF00931">
    <property type="entry name" value="NB-ARC"/>
    <property type="match status" value="1"/>
</dbReference>
<evidence type="ECO:0000256" key="4">
    <source>
        <dbReference type="ARBA" id="ARBA00022741"/>
    </source>
</evidence>
<dbReference type="InterPro" id="IPR058922">
    <property type="entry name" value="WHD_DRP"/>
</dbReference>
<dbReference type="InterPro" id="IPR056789">
    <property type="entry name" value="LRR_R13L1-DRL21"/>
</dbReference>
<evidence type="ECO:0008006" key="13">
    <source>
        <dbReference type="Google" id="ProtNLM"/>
    </source>
</evidence>
<dbReference type="EMBL" id="JACTNZ010000007">
    <property type="protein sequence ID" value="KAG5538876.1"/>
    <property type="molecule type" value="Genomic_DNA"/>
</dbReference>
<evidence type="ECO:0000256" key="6">
    <source>
        <dbReference type="ARBA" id="ARBA00022840"/>
    </source>
</evidence>
<keyword evidence="3" id="KW-0677">Repeat</keyword>
<feature type="domain" description="Disease resistance N-terminal" evidence="8">
    <location>
        <begin position="8"/>
        <end position="102"/>
    </location>
</feature>
<dbReference type="InterPro" id="IPR027417">
    <property type="entry name" value="P-loop_NTPase"/>
</dbReference>
<dbReference type="Gene3D" id="3.80.10.10">
    <property type="entry name" value="Ribonuclease Inhibitor"/>
    <property type="match status" value="1"/>
</dbReference>
<dbReference type="Pfam" id="PF25019">
    <property type="entry name" value="LRR_R13L1-DRL21"/>
    <property type="match status" value="1"/>
</dbReference>
<keyword evidence="4" id="KW-0547">Nucleotide-binding</keyword>
<dbReference type="Gene3D" id="1.20.5.4130">
    <property type="match status" value="1"/>
</dbReference>
<accession>A0AAV6JCG0</accession>
<evidence type="ECO:0000259" key="8">
    <source>
        <dbReference type="Pfam" id="PF18052"/>
    </source>
</evidence>
<sequence length="733" mass="82661">MAIGEIFLGAFLQALFEKLSSRELLNFVWKERRIHKLLTQWGGMLEQINVVVADAEEKQMTDQGGGIKIWLENLEDLAYDLDDILDEFTTEALKRKVIEEARASSTSNLSALLIPTCCMSLNPSPLVSGFRMSSQIDGITTRLQDIFDRRVGLGLQNVVAGPSVSAAPHRPSTTSLIHEPCLFGRDEDKRDWSILKSPFCEGAQGSKVMVTTRDTGVALMVAGHDNYHSLKQLSEDDCWSVFAQLAFEARSIDASPHLVAIGRKIVQKCGGLPLAARTLGGLLRCKLRDDEWEEVLNSKLWELPNEEIDMLPALRLSYHHLPSHLKKCFAYCSILPKDYEFEEKEVVFWWMAEGLIQKPTGQKQMEELGCEYFRELISRSLFQRSSSGEVSLFVMHDLINDLAQFVAGRICFRLEDKLNENEGGENITKARHSSYKRCRREGIEKFEAYQKAKNLRTFLPVGFRDDFFDLSWSNSWLSRDVLLHLLPKLRRLRVLSLRSYVIHEVPSSIGDMKHIRYLDLSYTSIATIPESIGTLYNLQTLLLIECKNLTKLPGNTSDLINLCCLVVTGANLLQEMPGKMGKMTSLQTLSNFIIGKGDGSKISELGSLIHLRGTLCIPGLENVADALDARRANLKDKQGLDVLFLKWNISSDHSRDGNVELEILDMLEPHDNLKELTISVYHGRRIPTWVGNSSFSNMVSFKFLNCEKCISLPPLGQLPSLAKVYIQGMNEVE</sequence>
<comment type="similarity">
    <text evidence="1">Belongs to the disease resistance NB-LRR family.</text>
</comment>